<dbReference type="AlphaFoldDB" id="A0AAN6WBM8"/>
<reference evidence="2" key="1">
    <citation type="journal article" date="2023" name="Mol. Phylogenet. Evol.">
        <title>Genome-scale phylogeny and comparative genomics of the fungal order Sordariales.</title>
        <authorList>
            <person name="Hensen N."/>
            <person name="Bonometti L."/>
            <person name="Westerberg I."/>
            <person name="Brannstrom I.O."/>
            <person name="Guillou S."/>
            <person name="Cros-Aarteil S."/>
            <person name="Calhoun S."/>
            <person name="Haridas S."/>
            <person name="Kuo A."/>
            <person name="Mondo S."/>
            <person name="Pangilinan J."/>
            <person name="Riley R."/>
            <person name="LaButti K."/>
            <person name="Andreopoulos B."/>
            <person name="Lipzen A."/>
            <person name="Chen C."/>
            <person name="Yan M."/>
            <person name="Daum C."/>
            <person name="Ng V."/>
            <person name="Clum A."/>
            <person name="Steindorff A."/>
            <person name="Ohm R.A."/>
            <person name="Martin F."/>
            <person name="Silar P."/>
            <person name="Natvig D.O."/>
            <person name="Lalanne C."/>
            <person name="Gautier V."/>
            <person name="Ament-Velasquez S.L."/>
            <person name="Kruys A."/>
            <person name="Hutchinson M.I."/>
            <person name="Powell A.J."/>
            <person name="Barry K."/>
            <person name="Miller A.N."/>
            <person name="Grigoriev I.V."/>
            <person name="Debuchy R."/>
            <person name="Gladieux P."/>
            <person name="Hiltunen Thoren M."/>
            <person name="Johannesson H."/>
        </authorList>
    </citation>
    <scope>NUCLEOTIDE SEQUENCE</scope>
    <source>
        <strain evidence="2">CBS 892.96</strain>
    </source>
</reference>
<feature type="signal peptide" evidence="1">
    <location>
        <begin position="1"/>
        <end position="20"/>
    </location>
</feature>
<dbReference type="EMBL" id="MU866174">
    <property type="protein sequence ID" value="KAK4177122.1"/>
    <property type="molecule type" value="Genomic_DNA"/>
</dbReference>
<protein>
    <recommendedName>
        <fullName evidence="4">Conidiation-specific protein 13</fullName>
    </recommendedName>
</protein>
<evidence type="ECO:0000313" key="3">
    <source>
        <dbReference type="Proteomes" id="UP001302321"/>
    </source>
</evidence>
<feature type="chain" id="PRO_5042876718" description="Conidiation-specific protein 13" evidence="1">
    <location>
        <begin position="21"/>
        <end position="310"/>
    </location>
</feature>
<reference evidence="2" key="2">
    <citation type="submission" date="2023-05" db="EMBL/GenBank/DDBJ databases">
        <authorList>
            <consortium name="Lawrence Berkeley National Laboratory"/>
            <person name="Steindorff A."/>
            <person name="Hensen N."/>
            <person name="Bonometti L."/>
            <person name="Westerberg I."/>
            <person name="Brannstrom I.O."/>
            <person name="Guillou S."/>
            <person name="Cros-Aarteil S."/>
            <person name="Calhoun S."/>
            <person name="Haridas S."/>
            <person name="Kuo A."/>
            <person name="Mondo S."/>
            <person name="Pangilinan J."/>
            <person name="Riley R."/>
            <person name="Labutti K."/>
            <person name="Andreopoulos B."/>
            <person name="Lipzen A."/>
            <person name="Chen C."/>
            <person name="Yanf M."/>
            <person name="Daum C."/>
            <person name="Ng V."/>
            <person name="Clum A."/>
            <person name="Ohm R."/>
            <person name="Martin F."/>
            <person name="Silar P."/>
            <person name="Natvig D."/>
            <person name="Lalanne C."/>
            <person name="Gautier V."/>
            <person name="Ament-Velasquez S.L."/>
            <person name="Kruys A."/>
            <person name="Hutchinson M.I."/>
            <person name="Powell A.J."/>
            <person name="Barry K."/>
            <person name="Miller A.N."/>
            <person name="Grigoriev I.V."/>
            <person name="Debuchy R."/>
            <person name="Gladieux P."/>
            <person name="Thoren M.H."/>
            <person name="Johannesson H."/>
        </authorList>
    </citation>
    <scope>NUCLEOTIDE SEQUENCE</scope>
    <source>
        <strain evidence="2">CBS 892.96</strain>
    </source>
</reference>
<dbReference type="SUPFAM" id="SSF55486">
    <property type="entry name" value="Metalloproteases ('zincins'), catalytic domain"/>
    <property type="match status" value="1"/>
</dbReference>
<keyword evidence="3" id="KW-1185">Reference proteome</keyword>
<evidence type="ECO:0000256" key="1">
    <source>
        <dbReference type="SAM" id="SignalP"/>
    </source>
</evidence>
<gene>
    <name evidence="2" type="ORF">QBC36DRAFT_372437</name>
</gene>
<sequence length="310" mass="34201">MLFNTAQLVAGLLLAGQATAQLNKPLINPPFGDLGPVLQSRLRTPQYTVIKWPWGLIPLRCRAVADQEDYTPYDIEVYDVTYSDCPTKWVLCRHNQSPTSPAQFFDRVGRLPVGFRDYLRHFILLPSRGATHAYTYSDLGDAVILGDGHGANAQTLYVHEIAHTVDWHHNRASTTQGWLNAFNAASAVSDDYARRNQAENFAQETVIAMYDSVVTPNGITGVNGGWQQIAPMYQYIKSLLGDKIRRIDSRVCTRNVGIPLWDTTVCMGPAARDSGNCPGVSARDLDTAEGDNNVTIAGNPEALVKCKLNH</sequence>
<proteinExistence type="predicted"/>
<keyword evidence="1" id="KW-0732">Signal</keyword>
<dbReference type="InterPro" id="IPR024079">
    <property type="entry name" value="MetalloPept_cat_dom_sf"/>
</dbReference>
<evidence type="ECO:0008006" key="4">
    <source>
        <dbReference type="Google" id="ProtNLM"/>
    </source>
</evidence>
<dbReference type="Gene3D" id="3.40.390.10">
    <property type="entry name" value="Collagenase (Catalytic Domain)"/>
    <property type="match status" value="1"/>
</dbReference>
<dbReference type="Proteomes" id="UP001302321">
    <property type="component" value="Unassembled WGS sequence"/>
</dbReference>
<accession>A0AAN6WBM8</accession>
<comment type="caution">
    <text evidence="2">The sequence shown here is derived from an EMBL/GenBank/DDBJ whole genome shotgun (WGS) entry which is preliminary data.</text>
</comment>
<organism evidence="2 3">
    <name type="scientific">Triangularia setosa</name>
    <dbReference type="NCBI Taxonomy" id="2587417"/>
    <lineage>
        <taxon>Eukaryota</taxon>
        <taxon>Fungi</taxon>
        <taxon>Dikarya</taxon>
        <taxon>Ascomycota</taxon>
        <taxon>Pezizomycotina</taxon>
        <taxon>Sordariomycetes</taxon>
        <taxon>Sordariomycetidae</taxon>
        <taxon>Sordariales</taxon>
        <taxon>Podosporaceae</taxon>
        <taxon>Triangularia</taxon>
    </lineage>
</organism>
<dbReference type="GO" id="GO:0008237">
    <property type="term" value="F:metallopeptidase activity"/>
    <property type="evidence" value="ECO:0007669"/>
    <property type="project" value="InterPro"/>
</dbReference>
<name>A0AAN6WBM8_9PEZI</name>
<evidence type="ECO:0000313" key="2">
    <source>
        <dbReference type="EMBL" id="KAK4177122.1"/>
    </source>
</evidence>